<evidence type="ECO:0000256" key="3">
    <source>
        <dbReference type="ARBA" id="ARBA00022106"/>
    </source>
</evidence>
<feature type="transmembrane region" description="Helical" evidence="11">
    <location>
        <begin position="243"/>
        <end position="262"/>
    </location>
</feature>
<feature type="transmembrane region" description="Helical" evidence="11">
    <location>
        <begin position="331"/>
        <end position="358"/>
    </location>
</feature>
<sequence>MSAAAAQKPSTDARNGSAEPCEKPGAGLLQPGDPHRTDGPGKPARDDRVSRMGTASIPMLITEFAIPAILGMLVNGAYNVIDSIFLGQAMGEIGLSAATVANPIMTVFLAIAMLIGNGGNALAALRLGQGRRDEAERSLGNTVSLSIFFAIVIALCAASPPVLDGLLTLSSATDEVRPYAASFIRIICFGFVFQCIGMGVNNFIRTAGAPNRALVTMLIGAVSCTVFNYLFVIRFGWGVEGSALATICGQAISCATVLWYFIVTKNVPLKLRLAAMAPDPKVLGTILSLGLASFVVQAGMAVVSFVINLLLVKYGAMNPIGADDALASIGVVQRVAIFTTLPLVGVSIAIQPLLGFNYGAKLIGRVRKTLWYGIAAATSIGVLMWAIVHLFPEAIVGAFGIKHQNLVEFTVFALKVQLMMMPFIGFQIVGSNYFQATGQPLKSIILSLTRQILFLIPLLFVLPEMLPHVLSQFTSLDAIYFAAPMADFLSIFTTAVFIAFEMKRLGKLERGEIAAKF</sequence>
<feature type="transmembrane region" description="Helical" evidence="11">
    <location>
        <begin position="183"/>
        <end position="201"/>
    </location>
</feature>
<feature type="transmembrane region" description="Helical" evidence="11">
    <location>
        <begin position="213"/>
        <end position="237"/>
    </location>
</feature>
<evidence type="ECO:0000256" key="6">
    <source>
        <dbReference type="ARBA" id="ARBA00022692"/>
    </source>
</evidence>
<organism evidence="12 13">
    <name type="scientific">Raoultibacter timonensis</name>
    <dbReference type="NCBI Taxonomy" id="1907662"/>
    <lineage>
        <taxon>Bacteria</taxon>
        <taxon>Bacillati</taxon>
        <taxon>Actinomycetota</taxon>
        <taxon>Coriobacteriia</taxon>
        <taxon>Eggerthellales</taxon>
        <taxon>Eggerthellaceae</taxon>
        <taxon>Raoultibacter</taxon>
    </lineage>
</organism>
<proteinExistence type="inferred from homology"/>
<dbReference type="InterPro" id="IPR045070">
    <property type="entry name" value="MATE_MepA-like"/>
</dbReference>
<feature type="transmembrane region" description="Helical" evidence="11">
    <location>
        <begin position="478"/>
        <end position="500"/>
    </location>
</feature>
<keyword evidence="7 11" id="KW-1133">Transmembrane helix</keyword>
<keyword evidence="4" id="KW-0813">Transport</keyword>
<dbReference type="PANTHER" id="PTHR43823:SF3">
    <property type="entry name" value="MULTIDRUG EXPORT PROTEIN MEPA"/>
    <property type="match status" value="1"/>
</dbReference>
<dbReference type="Pfam" id="PF01554">
    <property type="entry name" value="MatE"/>
    <property type="match status" value="2"/>
</dbReference>
<comment type="similarity">
    <text evidence="2">Belongs to the multi antimicrobial extrusion (MATE) (TC 2.A.66.1) family. MepA subfamily.</text>
</comment>
<dbReference type="InterPro" id="IPR002528">
    <property type="entry name" value="MATE_fam"/>
</dbReference>
<keyword evidence="5" id="KW-1003">Cell membrane</keyword>
<feature type="transmembrane region" description="Helical" evidence="11">
    <location>
        <begin position="60"/>
        <end position="81"/>
    </location>
</feature>
<evidence type="ECO:0000256" key="8">
    <source>
        <dbReference type="ARBA" id="ARBA00023136"/>
    </source>
</evidence>
<dbReference type="InterPro" id="IPR048279">
    <property type="entry name" value="MdtK-like"/>
</dbReference>
<gene>
    <name evidence="12" type="ORF">CE91St30_29570</name>
</gene>
<evidence type="ECO:0000256" key="5">
    <source>
        <dbReference type="ARBA" id="ARBA00022475"/>
    </source>
</evidence>
<keyword evidence="6 11" id="KW-0812">Transmembrane</keyword>
<evidence type="ECO:0000256" key="1">
    <source>
        <dbReference type="ARBA" id="ARBA00004651"/>
    </source>
</evidence>
<evidence type="ECO:0000256" key="2">
    <source>
        <dbReference type="ARBA" id="ARBA00008417"/>
    </source>
</evidence>
<feature type="transmembrane region" description="Helical" evidence="11">
    <location>
        <begin position="139"/>
        <end position="163"/>
    </location>
</feature>
<accession>A0ABM7WML7</accession>
<dbReference type="PIRSF" id="PIRSF006603">
    <property type="entry name" value="DinF"/>
    <property type="match status" value="1"/>
</dbReference>
<evidence type="ECO:0000256" key="9">
    <source>
        <dbReference type="ARBA" id="ARBA00023251"/>
    </source>
</evidence>
<feature type="region of interest" description="Disordered" evidence="10">
    <location>
        <begin position="1"/>
        <end position="49"/>
    </location>
</feature>
<evidence type="ECO:0000313" key="12">
    <source>
        <dbReference type="EMBL" id="BDE97624.1"/>
    </source>
</evidence>
<feature type="transmembrane region" description="Helical" evidence="11">
    <location>
        <begin position="282"/>
        <end position="311"/>
    </location>
</feature>
<dbReference type="CDD" id="cd13143">
    <property type="entry name" value="MATE_MepA_like"/>
    <property type="match status" value="1"/>
</dbReference>
<keyword evidence="13" id="KW-1185">Reference proteome</keyword>
<dbReference type="Proteomes" id="UP001320544">
    <property type="component" value="Chromosome"/>
</dbReference>
<dbReference type="InterPro" id="IPR051327">
    <property type="entry name" value="MATE_MepA_subfamily"/>
</dbReference>
<dbReference type="EMBL" id="AP025564">
    <property type="protein sequence ID" value="BDE97624.1"/>
    <property type="molecule type" value="Genomic_DNA"/>
</dbReference>
<evidence type="ECO:0000313" key="13">
    <source>
        <dbReference type="Proteomes" id="UP001320544"/>
    </source>
</evidence>
<keyword evidence="8 11" id="KW-0472">Membrane</keyword>
<protein>
    <recommendedName>
        <fullName evidence="3">Multidrug export protein MepA</fullName>
    </recommendedName>
</protein>
<dbReference type="PANTHER" id="PTHR43823">
    <property type="entry name" value="SPORULATION PROTEIN YKVU"/>
    <property type="match status" value="1"/>
</dbReference>
<name>A0ABM7WML7_9ACTN</name>
<keyword evidence="9" id="KW-0046">Antibiotic resistance</keyword>
<evidence type="ECO:0000256" key="10">
    <source>
        <dbReference type="SAM" id="MobiDB-lite"/>
    </source>
</evidence>
<evidence type="ECO:0000256" key="4">
    <source>
        <dbReference type="ARBA" id="ARBA00022448"/>
    </source>
</evidence>
<feature type="transmembrane region" description="Helical" evidence="11">
    <location>
        <begin position="445"/>
        <end position="466"/>
    </location>
</feature>
<comment type="subcellular location">
    <subcellularLocation>
        <location evidence="1">Cell membrane</location>
        <topology evidence="1">Multi-pass membrane protein</topology>
    </subcellularLocation>
</comment>
<feature type="transmembrane region" description="Helical" evidence="11">
    <location>
        <begin position="370"/>
        <end position="391"/>
    </location>
</feature>
<reference evidence="12 13" key="1">
    <citation type="submission" date="2022-01" db="EMBL/GenBank/DDBJ databases">
        <title>Novel bile acid biosynthetic pathways are enriched in the microbiome of centenarians.</title>
        <authorList>
            <person name="Sato Y."/>
            <person name="Atarashi K."/>
            <person name="Plichta R.D."/>
            <person name="Arai Y."/>
            <person name="Sasajima S."/>
            <person name="Kearney M.S."/>
            <person name="Suda W."/>
            <person name="Takeshita K."/>
            <person name="Sasaki T."/>
            <person name="Okamoto S."/>
            <person name="Skelly N.A."/>
            <person name="Okamura Y."/>
            <person name="Vlamakis H."/>
            <person name="Li Y."/>
            <person name="Tanoue T."/>
            <person name="Takei H."/>
            <person name="Nittono H."/>
            <person name="Narushima S."/>
            <person name="Irie J."/>
            <person name="Itoh H."/>
            <person name="Moriya K."/>
            <person name="Sugiura Y."/>
            <person name="Suematsu M."/>
            <person name="Moritoki N."/>
            <person name="Shibata S."/>
            <person name="Littman R.D."/>
            <person name="Fischbach A.M."/>
            <person name="Uwamino Y."/>
            <person name="Inoue T."/>
            <person name="Honda A."/>
            <person name="Hattori M."/>
            <person name="Murai T."/>
            <person name="Xavier J.R."/>
            <person name="Hirose N."/>
            <person name="Honda K."/>
        </authorList>
    </citation>
    <scope>NUCLEOTIDE SEQUENCE [LARGE SCALE GENOMIC DNA]</scope>
    <source>
        <strain evidence="12 13">CE91-St30</strain>
    </source>
</reference>
<feature type="transmembrane region" description="Helical" evidence="11">
    <location>
        <begin position="411"/>
        <end position="433"/>
    </location>
</feature>
<dbReference type="NCBIfam" id="TIGR00797">
    <property type="entry name" value="matE"/>
    <property type="match status" value="1"/>
</dbReference>
<feature type="compositionally biased region" description="Basic and acidic residues" evidence="10">
    <location>
        <begin position="33"/>
        <end position="49"/>
    </location>
</feature>
<evidence type="ECO:0000256" key="11">
    <source>
        <dbReference type="SAM" id="Phobius"/>
    </source>
</evidence>
<feature type="transmembrane region" description="Helical" evidence="11">
    <location>
        <begin position="101"/>
        <end position="127"/>
    </location>
</feature>
<evidence type="ECO:0000256" key="7">
    <source>
        <dbReference type="ARBA" id="ARBA00022989"/>
    </source>
</evidence>